<dbReference type="GO" id="GO:0005549">
    <property type="term" value="F:odorant binding"/>
    <property type="evidence" value="ECO:0007669"/>
    <property type="project" value="InterPro"/>
</dbReference>
<organism evidence="2">
    <name type="scientific">Photinus pyralis</name>
    <name type="common">Common eastern firefly</name>
    <name type="synonym">Lampyris pyralis</name>
    <dbReference type="NCBI Taxonomy" id="7054"/>
    <lineage>
        <taxon>Eukaryota</taxon>
        <taxon>Metazoa</taxon>
        <taxon>Ecdysozoa</taxon>
        <taxon>Arthropoda</taxon>
        <taxon>Hexapoda</taxon>
        <taxon>Insecta</taxon>
        <taxon>Pterygota</taxon>
        <taxon>Neoptera</taxon>
        <taxon>Endopterygota</taxon>
        <taxon>Coleoptera</taxon>
        <taxon>Polyphaga</taxon>
        <taxon>Elateriformia</taxon>
        <taxon>Elateroidea</taxon>
        <taxon>Lampyridae</taxon>
        <taxon>Lampyrinae</taxon>
        <taxon>Photinus</taxon>
    </lineage>
</organism>
<dbReference type="Gene3D" id="1.10.238.20">
    <property type="entry name" value="Pheromone/general odorant binding protein domain"/>
    <property type="match status" value="1"/>
</dbReference>
<dbReference type="KEGG" id="ppyr:116180560"/>
<dbReference type="RefSeq" id="XP_031356486.1">
    <property type="nucleotide sequence ID" value="XM_031500626.1"/>
</dbReference>
<dbReference type="Pfam" id="PF01395">
    <property type="entry name" value="PBP_GOBP"/>
    <property type="match status" value="1"/>
</dbReference>
<dbReference type="EMBL" id="GEZM01016638">
    <property type="protein sequence ID" value="JAV91228.1"/>
    <property type="molecule type" value="Transcribed_RNA"/>
</dbReference>
<name>A0A1Y1N1B8_PHOPY</name>
<proteinExistence type="predicted"/>
<dbReference type="InterPro" id="IPR036728">
    <property type="entry name" value="PBP_GOBP_sf"/>
</dbReference>
<protein>
    <submittedName>
        <fullName evidence="2">Uncharacterized protein</fullName>
    </submittedName>
</protein>
<evidence type="ECO:0000256" key="1">
    <source>
        <dbReference type="SAM" id="SignalP"/>
    </source>
</evidence>
<dbReference type="PROSITE" id="PS51257">
    <property type="entry name" value="PROKAR_LIPOPROTEIN"/>
    <property type="match status" value="1"/>
</dbReference>
<dbReference type="CDD" id="cd23992">
    <property type="entry name" value="PBP_GOBP"/>
    <property type="match status" value="1"/>
</dbReference>
<accession>A0A1Y1N1B8</accession>
<keyword evidence="1" id="KW-0732">Signal</keyword>
<evidence type="ECO:0000313" key="2">
    <source>
        <dbReference type="EMBL" id="JAV91228.1"/>
    </source>
</evidence>
<dbReference type="InterPro" id="IPR006170">
    <property type="entry name" value="PBP/GOBP"/>
</dbReference>
<feature type="chain" id="PRO_5011907513" evidence="1">
    <location>
        <begin position="21"/>
        <end position="157"/>
    </location>
</feature>
<dbReference type="SUPFAM" id="SSF47565">
    <property type="entry name" value="Insect pheromone/odorant-binding proteins"/>
    <property type="match status" value="1"/>
</dbReference>
<reference evidence="2" key="1">
    <citation type="journal article" date="2016" name="Sci. Rep.">
        <title>Molecular characterization of firefly nuptial gifts: a multi-omics approach sheds light on postcopulatory sexual selection.</title>
        <authorList>
            <person name="Al-Wathiqui N."/>
            <person name="Fallon T.R."/>
            <person name="South A."/>
            <person name="Weng J.K."/>
            <person name="Lewis S.M."/>
        </authorList>
    </citation>
    <scope>NUCLEOTIDE SEQUENCE</scope>
</reference>
<sequence length="157" mass="18207">MRIILLGFCWLLSLQGCLMALRSRRDAADSSAQACVTELNLEVEKIMKINGEDYTPEGDEDYARYTECYWKRMGYLDDFGDFIADNLKKMIVESIKLDAHTKKSMHKIAELILEQCRHSHGPTIGQKAIRMENCITKYYKVFLRKYSEAESNVVNHK</sequence>
<dbReference type="RefSeq" id="XP_031356575.1">
    <property type="nucleotide sequence ID" value="XM_031500715.1"/>
</dbReference>
<dbReference type="OrthoDB" id="6756422at2759"/>
<feature type="signal peptide" evidence="1">
    <location>
        <begin position="1"/>
        <end position="20"/>
    </location>
</feature>
<dbReference type="GeneID" id="116180560"/>
<dbReference type="KEGG" id="ppyr:116180630"/>
<dbReference type="AlphaFoldDB" id="A0A1Y1N1B8"/>
<dbReference type="EMBL" id="GEZM01016639">
    <property type="protein sequence ID" value="JAV91227.1"/>
    <property type="molecule type" value="Transcribed_RNA"/>
</dbReference>
<dbReference type="GeneID" id="116180630"/>